<proteinExistence type="predicted"/>
<feature type="region of interest" description="Disordered" evidence="1">
    <location>
        <begin position="139"/>
        <end position="175"/>
    </location>
</feature>
<reference evidence="3" key="1">
    <citation type="submission" date="2015-11" db="EMBL/GenBank/DDBJ databases">
        <authorList>
            <person name="Varghese N."/>
        </authorList>
    </citation>
    <scope>NUCLEOTIDE SEQUENCE [LARGE SCALE GENOMIC DNA]</scope>
    <source>
        <strain evidence="3">DSM 45899</strain>
    </source>
</reference>
<evidence type="ECO:0000313" key="3">
    <source>
        <dbReference type="Proteomes" id="UP000198802"/>
    </source>
</evidence>
<dbReference type="AlphaFoldDB" id="A0A0S4QDY8"/>
<evidence type="ECO:0000256" key="1">
    <source>
        <dbReference type="SAM" id="MobiDB-lite"/>
    </source>
</evidence>
<feature type="region of interest" description="Disordered" evidence="1">
    <location>
        <begin position="196"/>
        <end position="226"/>
    </location>
</feature>
<sequence>MPADMACPFHPEGSFRTSSSRRPRQSRTPGRTTVRWSESEIVRGHMYHTDAVGHHPGPRRHAGGCRLPDNAWFQRSPASSRARISPPHRRCRPDERRRCPSCSGPGGLDDLASAPGHAAARNTALTAFFEQAIVRAGNRQNRTVRRSRRQPVLQSCTHRPSAPAARRPGEVKGRDGFPDSLLDGTHGAQGHQLAEQLPGGLVGDRRKPRGASVTPHTQQTRASRGRAVELRVAAVRSTPRACLSPQPATARYIDTHPDRLFAW</sequence>
<dbReference type="EMBL" id="FAOZ01000001">
    <property type="protein sequence ID" value="CUU53639.1"/>
    <property type="molecule type" value="Genomic_DNA"/>
</dbReference>
<name>A0A0S4QDY8_9ACTN</name>
<gene>
    <name evidence="2" type="ORF">Ga0074812_101137</name>
</gene>
<feature type="region of interest" description="Disordered" evidence="1">
    <location>
        <begin position="49"/>
        <end position="106"/>
    </location>
</feature>
<accession>A0A0S4QDY8</accession>
<keyword evidence="3" id="KW-1185">Reference proteome</keyword>
<protein>
    <submittedName>
        <fullName evidence="2">Uncharacterized protein</fullName>
    </submittedName>
</protein>
<feature type="compositionally biased region" description="Low complexity" evidence="1">
    <location>
        <begin position="75"/>
        <end position="85"/>
    </location>
</feature>
<evidence type="ECO:0000313" key="2">
    <source>
        <dbReference type="EMBL" id="CUU53639.1"/>
    </source>
</evidence>
<organism evidence="2 3">
    <name type="scientific">Parafrankia irregularis</name>
    <dbReference type="NCBI Taxonomy" id="795642"/>
    <lineage>
        <taxon>Bacteria</taxon>
        <taxon>Bacillati</taxon>
        <taxon>Actinomycetota</taxon>
        <taxon>Actinomycetes</taxon>
        <taxon>Frankiales</taxon>
        <taxon>Frankiaceae</taxon>
        <taxon>Parafrankia</taxon>
    </lineage>
</organism>
<feature type="region of interest" description="Disordered" evidence="1">
    <location>
        <begin position="1"/>
        <end position="35"/>
    </location>
</feature>
<dbReference type="Proteomes" id="UP000198802">
    <property type="component" value="Unassembled WGS sequence"/>
</dbReference>